<organism evidence="3 4">
    <name type="scientific">Polarella glacialis</name>
    <name type="common">Dinoflagellate</name>
    <dbReference type="NCBI Taxonomy" id="89957"/>
    <lineage>
        <taxon>Eukaryota</taxon>
        <taxon>Sar</taxon>
        <taxon>Alveolata</taxon>
        <taxon>Dinophyceae</taxon>
        <taxon>Suessiales</taxon>
        <taxon>Suessiaceae</taxon>
        <taxon>Polarella</taxon>
    </lineage>
</organism>
<feature type="non-terminal residue" evidence="3">
    <location>
        <position position="220"/>
    </location>
</feature>
<dbReference type="OrthoDB" id="418709at2759"/>
<dbReference type="Proteomes" id="UP000654075">
    <property type="component" value="Unassembled WGS sequence"/>
</dbReference>
<sequence>TTTMFNTMKRYKNTRLYAIPLRLLMLIIMIVRYLDPDNQTAQGMTFIILALLVTGFDFVDQDLRLIMNYRLLCSYELIAVLPNRVYVCKRIGAAHVEEVTGEKRPIGECIIGRLWRSDFALIADLNGVLVQLHRPTKHEMECLFQEYQFTNTAHGFVATETYGPRYPSFACLNSDVQEKDREKLVAKSKKDDPFTWMMWNEELDDAAEAAEAAAAPYSPF</sequence>
<keyword evidence="1" id="KW-0812">Transmembrane</keyword>
<evidence type="ECO:0000313" key="5">
    <source>
        <dbReference type="Proteomes" id="UP000654075"/>
    </source>
</evidence>
<evidence type="ECO:0000256" key="1">
    <source>
        <dbReference type="SAM" id="Phobius"/>
    </source>
</evidence>
<keyword evidence="1" id="KW-1133">Transmembrane helix</keyword>
<gene>
    <name evidence="2" type="ORF">PGLA1383_LOCUS44278</name>
    <name evidence="3" type="ORF">PGLA2088_LOCUS43430</name>
</gene>
<comment type="caution">
    <text evidence="3">The sequence shown here is derived from an EMBL/GenBank/DDBJ whole genome shotgun (WGS) entry which is preliminary data.</text>
</comment>
<proteinExistence type="predicted"/>
<evidence type="ECO:0000313" key="3">
    <source>
        <dbReference type="EMBL" id="CAE8723920.1"/>
    </source>
</evidence>
<feature type="transmembrane region" description="Helical" evidence="1">
    <location>
        <begin position="40"/>
        <end position="59"/>
    </location>
</feature>
<dbReference type="EMBL" id="CAJNNV010029201">
    <property type="protein sequence ID" value="CAE8627536.1"/>
    <property type="molecule type" value="Genomic_DNA"/>
</dbReference>
<name>A0A813LJ42_POLGL</name>
<accession>A0A813LJ42</accession>
<keyword evidence="1" id="KW-0472">Membrane</keyword>
<keyword evidence="5" id="KW-1185">Reference proteome</keyword>
<feature type="transmembrane region" description="Helical" evidence="1">
    <location>
        <begin position="16"/>
        <end position="34"/>
    </location>
</feature>
<evidence type="ECO:0000313" key="4">
    <source>
        <dbReference type="Proteomes" id="UP000626109"/>
    </source>
</evidence>
<protein>
    <submittedName>
        <fullName evidence="3">Uncharacterized protein</fullName>
    </submittedName>
</protein>
<evidence type="ECO:0000313" key="2">
    <source>
        <dbReference type="EMBL" id="CAE8627536.1"/>
    </source>
</evidence>
<reference evidence="3" key="1">
    <citation type="submission" date="2021-02" db="EMBL/GenBank/DDBJ databases">
        <authorList>
            <person name="Dougan E. K."/>
            <person name="Rhodes N."/>
            <person name="Thang M."/>
            <person name="Chan C."/>
        </authorList>
    </citation>
    <scope>NUCLEOTIDE SEQUENCE</scope>
</reference>
<dbReference type="AlphaFoldDB" id="A0A813LJ42"/>
<dbReference type="EMBL" id="CAJNNW010034797">
    <property type="protein sequence ID" value="CAE8723920.1"/>
    <property type="molecule type" value="Genomic_DNA"/>
</dbReference>
<dbReference type="Proteomes" id="UP000626109">
    <property type="component" value="Unassembled WGS sequence"/>
</dbReference>